<sequence length="471" mass="52353">MDLGRWSAAGCSRRCEGRHPARDFRVSAVGRYRRRARTTPGRPCCRRGSSVIPAHALFELLLGEESSARHAGRVLTDSDAWDQALALAAAWKVVPRLARVLRRHEIAVPSCVDQRLRQQLTTTALQSGYVARRAADVFGALASANVRAVGFKGVATLARLHRSPAERMLSDIDIIIRDEAFDRAIKTLASIGFSPSFGESVEDWKGFSSGRIRQDNHTIALTDEEGLEVDLHYRLDGQIAGITDALWGRADSLTLVGRRVDAVAPVDAMLLLVHHSLRTHFSPFPTVRDLVDLDEYWHAADVLFDPELLGAEASRSGLGEALSAMLALLVEAGAISAGDARLLAFYDSLGPLDSGNVQRIRDWFMYRIDTPGSGGEALLDVFLLMRTPTHLRRWFAHRFTLDRKLRKAAWRTELERHRARRGKSDFGRALEMIGCLCRIGLRRLPLLWSVVRLQRRALHAVPRASEGRDAG</sequence>
<dbReference type="KEGG" id="atw:C0099_12765"/>
<dbReference type="InterPro" id="IPR039498">
    <property type="entry name" value="NTP_transf_5"/>
</dbReference>
<gene>
    <name evidence="1" type="ORF">C0099_12765</name>
</gene>
<evidence type="ECO:0000313" key="1">
    <source>
        <dbReference type="EMBL" id="AUN95727.1"/>
    </source>
</evidence>
<reference evidence="1 2" key="1">
    <citation type="submission" date="2018-01" db="EMBL/GenBank/DDBJ databases">
        <authorList>
            <person name="Fu G.-Y."/>
        </authorList>
    </citation>
    <scope>NUCLEOTIDE SEQUENCE [LARGE SCALE GENOMIC DNA]</scope>
    <source>
        <strain evidence="1 2">SY39</strain>
    </source>
</reference>
<evidence type="ECO:0008006" key="3">
    <source>
        <dbReference type="Google" id="ProtNLM"/>
    </source>
</evidence>
<accession>A0A2I6S902</accession>
<dbReference type="Pfam" id="PF14907">
    <property type="entry name" value="NTP_transf_5"/>
    <property type="match status" value="1"/>
</dbReference>
<dbReference type="Proteomes" id="UP000242205">
    <property type="component" value="Chromosome"/>
</dbReference>
<dbReference type="AlphaFoldDB" id="A0A2I6S902"/>
<dbReference type="OrthoDB" id="7866545at2"/>
<dbReference type="Gene3D" id="3.30.460.40">
    <property type="match status" value="1"/>
</dbReference>
<keyword evidence="2" id="KW-1185">Reference proteome</keyword>
<protein>
    <recommendedName>
        <fullName evidence="3">Nucleotidyltransferase family protein</fullName>
    </recommendedName>
</protein>
<organism evidence="1 2">
    <name type="scientific">Pseudazoarcus pumilus</name>
    <dbReference type="NCBI Taxonomy" id="2067960"/>
    <lineage>
        <taxon>Bacteria</taxon>
        <taxon>Pseudomonadati</taxon>
        <taxon>Pseudomonadota</taxon>
        <taxon>Betaproteobacteria</taxon>
        <taxon>Rhodocyclales</taxon>
        <taxon>Zoogloeaceae</taxon>
        <taxon>Pseudazoarcus</taxon>
    </lineage>
</organism>
<dbReference type="EMBL" id="CP025682">
    <property type="protein sequence ID" value="AUN95727.1"/>
    <property type="molecule type" value="Genomic_DNA"/>
</dbReference>
<proteinExistence type="predicted"/>
<name>A0A2I6S902_9RHOO</name>
<evidence type="ECO:0000313" key="2">
    <source>
        <dbReference type="Proteomes" id="UP000242205"/>
    </source>
</evidence>